<dbReference type="SUPFAM" id="SSF52047">
    <property type="entry name" value="RNI-like"/>
    <property type="match status" value="1"/>
</dbReference>
<evidence type="ECO:0000313" key="2">
    <source>
        <dbReference type="Proteomes" id="UP001060919"/>
    </source>
</evidence>
<dbReference type="RefSeq" id="WP_264792698.1">
    <property type="nucleotide sequence ID" value="NZ_AP026867.1"/>
</dbReference>
<dbReference type="Proteomes" id="UP001060919">
    <property type="component" value="Chromosome"/>
</dbReference>
<proteinExistence type="predicted"/>
<gene>
    <name evidence="1" type="ORF">AsAng_0022480</name>
</gene>
<name>A0A915YEB3_9BACT</name>
<dbReference type="Gene3D" id="3.80.10.10">
    <property type="entry name" value="Ribonuclease Inhibitor"/>
    <property type="match status" value="1"/>
</dbReference>
<reference evidence="1" key="1">
    <citation type="submission" date="2022-09" db="EMBL/GenBank/DDBJ databases">
        <title>Aureispira anguillicida sp. nov., isolated from Leptocephalus of Japanese eel Anguilla japonica.</title>
        <authorList>
            <person name="Yuasa K."/>
            <person name="Mekata T."/>
            <person name="Ikunari K."/>
        </authorList>
    </citation>
    <scope>NUCLEOTIDE SEQUENCE</scope>
    <source>
        <strain evidence="1">EL160426</strain>
    </source>
</reference>
<organism evidence="1 2">
    <name type="scientific">Aureispira anguillae</name>
    <dbReference type="NCBI Taxonomy" id="2864201"/>
    <lineage>
        <taxon>Bacteria</taxon>
        <taxon>Pseudomonadati</taxon>
        <taxon>Bacteroidota</taxon>
        <taxon>Saprospiria</taxon>
        <taxon>Saprospirales</taxon>
        <taxon>Saprospiraceae</taxon>
        <taxon>Aureispira</taxon>
    </lineage>
</organism>
<evidence type="ECO:0000313" key="1">
    <source>
        <dbReference type="EMBL" id="BDS11534.1"/>
    </source>
</evidence>
<accession>A0A915YEB3</accession>
<dbReference type="KEGG" id="aup:AsAng_0022480"/>
<sequence length="388" mass="44623">MNEKKVQFSLTAENSHKIYIPLGQGSLAIGNIGMDKKDFDVLVDEKLAINWDTFNTHFTGHGEQNKDKYPYGDWPRFFYYSGNDLGFIKWTAKRKTENFSWTPQKSISADFTKANIRNLSIQSKDLKIGLKFGKNIENLSLSGSIEKFDIQSNDALTSLSIYPNISNDNAYLLPELNALKEITSLSVYVNPLEQPFDCKSLLQFDNLTHLNLSGNFINLGCLKSFNNLQSLAIRYAPNLENLPELKSWKQLTSFIAWNIEETKGKLLRSELRKLAKDRELEYSSVAQLRKKIWFTTEYGIPFSSWTGKEAKLAIKTYKATVKKLKKAKTERDIKNLLIEFTKTFNDFSNIETIEREDIGEAVNQLRQVPMLIIDADKANKWFDEVRAY</sequence>
<protein>
    <submittedName>
        <fullName evidence="1">Uncharacterized protein</fullName>
    </submittedName>
</protein>
<keyword evidence="2" id="KW-1185">Reference proteome</keyword>
<dbReference type="AlphaFoldDB" id="A0A915YEB3"/>
<dbReference type="InterPro" id="IPR032675">
    <property type="entry name" value="LRR_dom_sf"/>
</dbReference>
<dbReference type="EMBL" id="AP026867">
    <property type="protein sequence ID" value="BDS11534.1"/>
    <property type="molecule type" value="Genomic_DNA"/>
</dbReference>